<dbReference type="Pfam" id="PF12158">
    <property type="entry name" value="DUF3592"/>
    <property type="match status" value="1"/>
</dbReference>
<organism evidence="4 5">
    <name type="scientific">Pyxidicoccus fallax</name>
    <dbReference type="NCBI Taxonomy" id="394095"/>
    <lineage>
        <taxon>Bacteria</taxon>
        <taxon>Pseudomonadati</taxon>
        <taxon>Myxococcota</taxon>
        <taxon>Myxococcia</taxon>
        <taxon>Myxococcales</taxon>
        <taxon>Cystobacterineae</taxon>
        <taxon>Myxococcaceae</taxon>
        <taxon>Pyxidicoccus</taxon>
    </lineage>
</organism>
<gene>
    <name evidence="4" type="ORF">HG543_22835</name>
</gene>
<feature type="compositionally biased region" description="Polar residues" evidence="1">
    <location>
        <begin position="39"/>
        <end position="52"/>
    </location>
</feature>
<evidence type="ECO:0000256" key="1">
    <source>
        <dbReference type="SAM" id="MobiDB-lite"/>
    </source>
</evidence>
<evidence type="ECO:0000313" key="4">
    <source>
        <dbReference type="EMBL" id="NMO17668.1"/>
    </source>
</evidence>
<keyword evidence="2" id="KW-0472">Membrane</keyword>
<sequence length="174" mass="19201">MKPLLLSVLSTIAVVLGVTGLGLVIWGFIRMQRNARTRNWPSTQGTIRSSRVTSREAPALQRESSYDDDAPKPPPQVLYRPQVEYTYTVDRHTYTGTELGMDVVEVGNKQSAQAHAARYAPGRPVTVFYDPEDPSRALLEPGVQGTSWALPIAGAACLVVTGAFFFFVRWFSGR</sequence>
<keyword evidence="2" id="KW-1133">Transmembrane helix</keyword>
<name>A0A848LIZ9_9BACT</name>
<reference evidence="4 5" key="1">
    <citation type="submission" date="2020-04" db="EMBL/GenBank/DDBJ databases">
        <title>Draft genome of Pyxidicoccus fallax type strain.</title>
        <authorList>
            <person name="Whitworth D.E."/>
        </authorList>
    </citation>
    <scope>NUCLEOTIDE SEQUENCE [LARGE SCALE GENOMIC DNA]</scope>
    <source>
        <strain evidence="4 5">DSM 14698</strain>
    </source>
</reference>
<dbReference type="AlphaFoldDB" id="A0A848LIZ9"/>
<comment type="caution">
    <text evidence="4">The sequence shown here is derived from an EMBL/GenBank/DDBJ whole genome shotgun (WGS) entry which is preliminary data.</text>
</comment>
<dbReference type="Proteomes" id="UP000518300">
    <property type="component" value="Unassembled WGS sequence"/>
</dbReference>
<dbReference type="InterPro" id="IPR021994">
    <property type="entry name" value="DUF3592"/>
</dbReference>
<evidence type="ECO:0000313" key="5">
    <source>
        <dbReference type="Proteomes" id="UP000518300"/>
    </source>
</evidence>
<proteinExistence type="predicted"/>
<feature type="transmembrane region" description="Helical" evidence="2">
    <location>
        <begin position="148"/>
        <end position="171"/>
    </location>
</feature>
<protein>
    <submittedName>
        <fullName evidence="4">DUF3592 domain-containing protein</fullName>
    </submittedName>
</protein>
<accession>A0A848LIZ9</accession>
<dbReference type="RefSeq" id="WP_169346948.1">
    <property type="nucleotide sequence ID" value="NZ_JABBJJ010000106.1"/>
</dbReference>
<keyword evidence="5" id="KW-1185">Reference proteome</keyword>
<feature type="domain" description="DUF3592" evidence="3">
    <location>
        <begin position="43"/>
        <end position="143"/>
    </location>
</feature>
<evidence type="ECO:0000256" key="2">
    <source>
        <dbReference type="SAM" id="Phobius"/>
    </source>
</evidence>
<dbReference type="EMBL" id="JABBJJ010000106">
    <property type="protein sequence ID" value="NMO17668.1"/>
    <property type="molecule type" value="Genomic_DNA"/>
</dbReference>
<feature type="region of interest" description="Disordered" evidence="1">
    <location>
        <begin position="39"/>
        <end position="74"/>
    </location>
</feature>
<evidence type="ECO:0000259" key="3">
    <source>
        <dbReference type="Pfam" id="PF12158"/>
    </source>
</evidence>
<feature type="transmembrane region" description="Helical" evidence="2">
    <location>
        <begin position="6"/>
        <end position="29"/>
    </location>
</feature>
<keyword evidence="2" id="KW-0812">Transmembrane</keyword>